<dbReference type="SUPFAM" id="SSF52540">
    <property type="entry name" value="P-loop containing nucleoside triphosphate hydrolases"/>
    <property type="match status" value="2"/>
</dbReference>
<evidence type="ECO:0000256" key="7">
    <source>
        <dbReference type="ARBA" id="ARBA00022840"/>
    </source>
</evidence>
<dbReference type="Pfam" id="PF01715">
    <property type="entry name" value="IPPT"/>
    <property type="match status" value="1"/>
</dbReference>
<comment type="caution">
    <text evidence="10">Lacks conserved residue(s) required for the propagation of feature annotation.</text>
</comment>
<evidence type="ECO:0000256" key="10">
    <source>
        <dbReference type="HAMAP-Rule" id="MF_00185"/>
    </source>
</evidence>
<evidence type="ECO:0000313" key="14">
    <source>
        <dbReference type="EMBL" id="SDC19037.1"/>
    </source>
</evidence>
<name>A0A1G6JK38_9ACTN</name>
<keyword evidence="15" id="KW-1185">Reference proteome</keyword>
<evidence type="ECO:0000256" key="3">
    <source>
        <dbReference type="ARBA" id="ARBA00005842"/>
    </source>
</evidence>
<organism evidence="14 15">
    <name type="scientific">Parafannyhessea umbonata</name>
    <dbReference type="NCBI Taxonomy" id="604330"/>
    <lineage>
        <taxon>Bacteria</taxon>
        <taxon>Bacillati</taxon>
        <taxon>Actinomycetota</taxon>
        <taxon>Coriobacteriia</taxon>
        <taxon>Coriobacteriales</taxon>
        <taxon>Atopobiaceae</taxon>
        <taxon>Parafannyhessea</taxon>
    </lineage>
</organism>
<dbReference type="GO" id="GO:0005524">
    <property type="term" value="F:ATP binding"/>
    <property type="evidence" value="ECO:0007669"/>
    <property type="project" value="UniProtKB-UniRule"/>
</dbReference>
<dbReference type="InterPro" id="IPR018022">
    <property type="entry name" value="IPT"/>
</dbReference>
<dbReference type="HAMAP" id="MF_00185">
    <property type="entry name" value="IPP_trans"/>
    <property type="match status" value="1"/>
</dbReference>
<evidence type="ECO:0000256" key="11">
    <source>
        <dbReference type="RuleBase" id="RU003783"/>
    </source>
</evidence>
<dbReference type="STRING" id="604330.SAMN04489857_0817"/>
<dbReference type="Gene3D" id="3.40.50.300">
    <property type="entry name" value="P-loop containing nucleotide triphosphate hydrolases"/>
    <property type="match status" value="1"/>
</dbReference>
<dbReference type="PANTHER" id="PTHR11088:SF60">
    <property type="entry name" value="TRNA DIMETHYLALLYLTRANSFERASE"/>
    <property type="match status" value="1"/>
</dbReference>
<dbReference type="EC" id="2.5.1.75" evidence="10"/>
<feature type="region of interest" description="Interaction with substrate tRNA" evidence="10">
    <location>
        <begin position="38"/>
        <end position="41"/>
    </location>
</feature>
<keyword evidence="7 10" id="KW-0067">ATP-binding</keyword>
<evidence type="ECO:0000313" key="15">
    <source>
        <dbReference type="Proteomes" id="UP000198528"/>
    </source>
</evidence>
<feature type="site" description="Interaction with substrate tRNA" evidence="10">
    <location>
        <position position="103"/>
    </location>
</feature>
<dbReference type="InterPro" id="IPR039657">
    <property type="entry name" value="Dimethylallyltransferase"/>
</dbReference>
<sequence length="313" mass="35168">MSDGRPRIIAIVGPTASGKSSLADEVAFRLGSSVVSVDSMQVYRGMDIGTAKEPEDSRRVPLLMVDVADVRSDYSVQVFQRDARACVDALLHDDRVPVLCGGTGLYLDAVIDEMDFPRGTTNGDLRRKYEEMGRQRGAAALWQMLRQRDARSAELIHPNNMRRVERALELLDEGTSYAKEHEGLKRHNPHYAASIFAMVRRREELYKRIDTRVDAMMAAGLVNEVKALLDQGLRESTTAAQAIGYKEVVEYLDGHCSLEECVETIKLRSRRYAKRQLSWIRRDGRAQEVDLDAMTVAEAAEFIIDGFKNNGDE</sequence>
<evidence type="ECO:0000256" key="13">
    <source>
        <dbReference type="RuleBase" id="RU003785"/>
    </source>
</evidence>
<dbReference type="RefSeq" id="WP_090845589.1">
    <property type="nucleotide sequence ID" value="NZ_FMZL01000005.1"/>
</dbReference>
<feature type="site" description="Interaction with substrate tRNA" evidence="10">
    <location>
        <position position="126"/>
    </location>
</feature>
<dbReference type="GO" id="GO:0052381">
    <property type="term" value="F:tRNA dimethylallyltransferase activity"/>
    <property type="evidence" value="ECO:0007669"/>
    <property type="project" value="UniProtKB-UniRule"/>
</dbReference>
<keyword evidence="4 10" id="KW-0808">Transferase</keyword>
<evidence type="ECO:0000256" key="4">
    <source>
        <dbReference type="ARBA" id="ARBA00022679"/>
    </source>
</evidence>
<evidence type="ECO:0000256" key="8">
    <source>
        <dbReference type="ARBA" id="ARBA00022842"/>
    </source>
</evidence>
<evidence type="ECO:0000256" key="9">
    <source>
        <dbReference type="ARBA" id="ARBA00049563"/>
    </source>
</evidence>
<proteinExistence type="inferred from homology"/>
<evidence type="ECO:0000256" key="6">
    <source>
        <dbReference type="ARBA" id="ARBA00022741"/>
    </source>
</evidence>
<dbReference type="Gene3D" id="1.10.20.140">
    <property type="match status" value="1"/>
</dbReference>
<dbReference type="InterPro" id="IPR027417">
    <property type="entry name" value="P-loop_NTPase"/>
</dbReference>
<evidence type="ECO:0000256" key="5">
    <source>
        <dbReference type="ARBA" id="ARBA00022694"/>
    </source>
</evidence>
<dbReference type="Proteomes" id="UP000198528">
    <property type="component" value="Unassembled WGS sequence"/>
</dbReference>
<dbReference type="AlphaFoldDB" id="A0A1G6JK38"/>
<comment type="subunit">
    <text evidence="10">Monomer.</text>
</comment>
<evidence type="ECO:0000256" key="1">
    <source>
        <dbReference type="ARBA" id="ARBA00001946"/>
    </source>
</evidence>
<accession>A0A1G6JK38</accession>
<comment type="catalytic activity">
    <reaction evidence="9 10 11">
        <text>adenosine(37) in tRNA + dimethylallyl diphosphate = N(6)-dimethylallyladenosine(37) in tRNA + diphosphate</text>
        <dbReference type="Rhea" id="RHEA:26482"/>
        <dbReference type="Rhea" id="RHEA-COMP:10162"/>
        <dbReference type="Rhea" id="RHEA-COMP:10375"/>
        <dbReference type="ChEBI" id="CHEBI:33019"/>
        <dbReference type="ChEBI" id="CHEBI:57623"/>
        <dbReference type="ChEBI" id="CHEBI:74411"/>
        <dbReference type="ChEBI" id="CHEBI:74415"/>
        <dbReference type="EC" id="2.5.1.75"/>
    </reaction>
</comment>
<dbReference type="GO" id="GO:0006400">
    <property type="term" value="P:tRNA modification"/>
    <property type="evidence" value="ECO:0007669"/>
    <property type="project" value="TreeGrafter"/>
</dbReference>
<dbReference type="EMBL" id="FMZL01000005">
    <property type="protein sequence ID" value="SDC19037.1"/>
    <property type="molecule type" value="Genomic_DNA"/>
</dbReference>
<dbReference type="NCBIfam" id="TIGR00174">
    <property type="entry name" value="miaA"/>
    <property type="match status" value="1"/>
</dbReference>
<comment type="function">
    <text evidence="2 10 12">Catalyzes the transfer of a dimethylallyl group onto the adenine at position 37 in tRNAs that read codons beginning with uridine, leading to the formation of N6-(dimethylallyl)adenosine (i(6)A).</text>
</comment>
<evidence type="ECO:0000256" key="2">
    <source>
        <dbReference type="ARBA" id="ARBA00003213"/>
    </source>
</evidence>
<feature type="binding site" evidence="10">
    <location>
        <begin position="13"/>
        <end position="20"/>
    </location>
    <ligand>
        <name>ATP</name>
        <dbReference type="ChEBI" id="CHEBI:30616"/>
    </ligand>
</feature>
<comment type="cofactor">
    <cofactor evidence="1 10">
        <name>Mg(2+)</name>
        <dbReference type="ChEBI" id="CHEBI:18420"/>
    </cofactor>
</comment>
<keyword evidence="6 10" id="KW-0547">Nucleotide-binding</keyword>
<keyword evidence="5 10" id="KW-0819">tRNA processing</keyword>
<evidence type="ECO:0000256" key="12">
    <source>
        <dbReference type="RuleBase" id="RU003784"/>
    </source>
</evidence>
<gene>
    <name evidence="10" type="primary">miaA</name>
    <name evidence="14" type="ORF">SAMN04487824_10510</name>
</gene>
<dbReference type="PANTHER" id="PTHR11088">
    <property type="entry name" value="TRNA DIMETHYLALLYLTRANSFERASE"/>
    <property type="match status" value="1"/>
</dbReference>
<comment type="similarity">
    <text evidence="3 10 13">Belongs to the IPP transferase family.</text>
</comment>
<keyword evidence="8 10" id="KW-0460">Magnesium</keyword>
<feature type="binding site" evidence="10">
    <location>
        <begin position="15"/>
        <end position="20"/>
    </location>
    <ligand>
        <name>substrate</name>
    </ligand>
</feature>
<protein>
    <recommendedName>
        <fullName evidence="10">tRNA dimethylallyltransferase</fullName>
        <ecNumber evidence="10">2.5.1.75</ecNumber>
    </recommendedName>
    <alternativeName>
        <fullName evidence="10">Dimethylallyl diphosphate:tRNA dimethylallyltransferase</fullName>
        <shortName evidence="10">DMAPP:tRNA dimethylallyltransferase</shortName>
        <shortName evidence="10">DMATase</shortName>
    </alternativeName>
    <alternativeName>
        <fullName evidence="10">Isopentenyl-diphosphate:tRNA isopentenyltransferase</fullName>
        <shortName evidence="10">IPP transferase</shortName>
        <shortName evidence="10">IPPT</shortName>
        <shortName evidence="10">IPTase</shortName>
    </alternativeName>
</protein>
<reference evidence="15" key="1">
    <citation type="submission" date="2016-10" db="EMBL/GenBank/DDBJ databases">
        <authorList>
            <person name="Varghese N."/>
            <person name="Submissions S."/>
        </authorList>
    </citation>
    <scope>NUCLEOTIDE SEQUENCE [LARGE SCALE GENOMIC DNA]</scope>
    <source>
        <strain evidence="15">DSM 22619</strain>
    </source>
</reference>